<name>A0ABR2ZNR7_9AGAR</name>
<feature type="region of interest" description="Disordered" evidence="1">
    <location>
        <begin position="45"/>
        <end position="109"/>
    </location>
</feature>
<evidence type="ECO:0000313" key="2">
    <source>
        <dbReference type="EMBL" id="KAL0063302.1"/>
    </source>
</evidence>
<keyword evidence="3" id="KW-1185">Reference proteome</keyword>
<proteinExistence type="predicted"/>
<comment type="caution">
    <text evidence="2">The sequence shown here is derived from an EMBL/GenBank/DDBJ whole genome shotgun (WGS) entry which is preliminary data.</text>
</comment>
<protein>
    <submittedName>
        <fullName evidence="2">Uncharacterized protein</fullName>
    </submittedName>
</protein>
<dbReference type="Proteomes" id="UP001437256">
    <property type="component" value="Unassembled WGS sequence"/>
</dbReference>
<sequence>MLSATVSFSVLGSGGWGGVGSLAALGDVGEGVSLGDLLSNSADAFTGSSDDNGDKDVQPDVPMLVLTTPDEDGAAVYDLLGSDDDDEEESDYDSDSDSEYEDDEEDDIDVDDILDCYLDEEEDEEGVSAAGLCDGYDEDADSDEGPILGSKWRAIFGDLDSGDDLKADNLNSNDLKSDNDNLKSDLGDFFNYRLDDYARMYNPDGDSDSDEGPILGCKWRATFGDLDSGDNLHGNFDYRLDDYAEMYDSDCDNSDELDDAPILSDAWRKAFALDD</sequence>
<accession>A0ABR2ZNR7</accession>
<evidence type="ECO:0000313" key="3">
    <source>
        <dbReference type="Proteomes" id="UP001437256"/>
    </source>
</evidence>
<gene>
    <name evidence="2" type="ORF">AAF712_009797</name>
</gene>
<reference evidence="2 3" key="1">
    <citation type="submission" date="2024-05" db="EMBL/GenBank/DDBJ databases">
        <title>A draft genome resource for the thread blight pathogen Marasmius tenuissimus strain MS-2.</title>
        <authorList>
            <person name="Yulfo-Soto G.E."/>
            <person name="Baruah I.K."/>
            <person name="Amoako-Attah I."/>
            <person name="Bukari Y."/>
            <person name="Meinhardt L.W."/>
            <person name="Bailey B.A."/>
            <person name="Cohen S.P."/>
        </authorList>
    </citation>
    <scope>NUCLEOTIDE SEQUENCE [LARGE SCALE GENOMIC DNA]</scope>
    <source>
        <strain evidence="2 3">MS-2</strain>
    </source>
</reference>
<dbReference type="EMBL" id="JBBXMP010000084">
    <property type="protein sequence ID" value="KAL0063302.1"/>
    <property type="molecule type" value="Genomic_DNA"/>
</dbReference>
<organism evidence="2 3">
    <name type="scientific">Marasmius tenuissimus</name>
    <dbReference type="NCBI Taxonomy" id="585030"/>
    <lineage>
        <taxon>Eukaryota</taxon>
        <taxon>Fungi</taxon>
        <taxon>Dikarya</taxon>
        <taxon>Basidiomycota</taxon>
        <taxon>Agaricomycotina</taxon>
        <taxon>Agaricomycetes</taxon>
        <taxon>Agaricomycetidae</taxon>
        <taxon>Agaricales</taxon>
        <taxon>Marasmiineae</taxon>
        <taxon>Marasmiaceae</taxon>
        <taxon>Marasmius</taxon>
    </lineage>
</organism>
<feature type="compositionally biased region" description="Acidic residues" evidence="1">
    <location>
        <begin position="81"/>
        <end position="109"/>
    </location>
</feature>
<evidence type="ECO:0000256" key="1">
    <source>
        <dbReference type="SAM" id="MobiDB-lite"/>
    </source>
</evidence>